<dbReference type="AlphaFoldDB" id="A0A2S0MAU2"/>
<dbReference type="SUPFAM" id="SSF47413">
    <property type="entry name" value="lambda repressor-like DNA-binding domains"/>
    <property type="match status" value="1"/>
</dbReference>
<keyword evidence="2" id="KW-1185">Reference proteome</keyword>
<evidence type="ECO:0000313" key="2">
    <source>
        <dbReference type="Proteomes" id="UP000239709"/>
    </source>
</evidence>
<sequence>MNADLFTIGARLKAERERIGLAQTAFAALADAGKRTQIDWEKGVSSPTAAQLARFAASGVDVLYVITGVYAGGVKPAPTITAEEEALLTLFRAAQPAVRGAAIGALMGAPSGGMTQTQYGSGTQLGHVTGDVNIGSRKLKN</sequence>
<protein>
    <submittedName>
        <fullName evidence="1">Transcriptional regulator</fullName>
    </submittedName>
</protein>
<dbReference type="Proteomes" id="UP000239709">
    <property type="component" value="Chromosome"/>
</dbReference>
<reference evidence="1 2" key="1">
    <citation type="submission" date="2018-03" db="EMBL/GenBank/DDBJ databases">
        <title>Genome sequencing of Ottowia sp.</title>
        <authorList>
            <person name="Kim S.-J."/>
            <person name="Heo J."/>
            <person name="Kwon S.-W."/>
        </authorList>
    </citation>
    <scope>NUCLEOTIDE SEQUENCE [LARGE SCALE GENOMIC DNA]</scope>
    <source>
        <strain evidence="1 2">KADR8-3</strain>
    </source>
</reference>
<dbReference type="EMBL" id="CP027666">
    <property type="protein sequence ID" value="AVO33025.1"/>
    <property type="molecule type" value="Genomic_DNA"/>
</dbReference>
<proteinExistence type="predicted"/>
<dbReference type="CDD" id="cd00093">
    <property type="entry name" value="HTH_XRE"/>
    <property type="match status" value="1"/>
</dbReference>
<dbReference type="GO" id="GO:0003677">
    <property type="term" value="F:DNA binding"/>
    <property type="evidence" value="ECO:0007669"/>
    <property type="project" value="InterPro"/>
</dbReference>
<organism evidence="1 2">
    <name type="scientific">Ottowia oryzae</name>
    <dbReference type="NCBI Taxonomy" id="2109914"/>
    <lineage>
        <taxon>Bacteria</taxon>
        <taxon>Pseudomonadati</taxon>
        <taxon>Pseudomonadota</taxon>
        <taxon>Betaproteobacteria</taxon>
        <taxon>Burkholderiales</taxon>
        <taxon>Comamonadaceae</taxon>
        <taxon>Ottowia</taxon>
    </lineage>
</organism>
<accession>A0A2S0MAU2</accession>
<evidence type="ECO:0000313" key="1">
    <source>
        <dbReference type="EMBL" id="AVO33025.1"/>
    </source>
</evidence>
<dbReference type="KEGG" id="otk:C6570_01205"/>
<dbReference type="Gene3D" id="1.10.260.40">
    <property type="entry name" value="lambda repressor-like DNA-binding domains"/>
    <property type="match status" value="1"/>
</dbReference>
<gene>
    <name evidence="1" type="ORF">C6570_01205</name>
</gene>
<dbReference type="InterPro" id="IPR001387">
    <property type="entry name" value="Cro/C1-type_HTH"/>
</dbReference>
<name>A0A2S0MAU2_9BURK</name>
<dbReference type="InterPro" id="IPR010982">
    <property type="entry name" value="Lambda_DNA-bd_dom_sf"/>
</dbReference>